<dbReference type="KEGG" id="vg:80025961"/>
<dbReference type="RefSeq" id="YP_010756210.1">
    <property type="nucleotide sequence ID" value="NC_073484.1"/>
</dbReference>
<accession>A0A7D5JJG3</accession>
<gene>
    <name evidence="1" type="primary">32</name>
    <name evidence="1" type="ORF">SEA_EKLOK_32</name>
</gene>
<evidence type="ECO:0000313" key="2">
    <source>
        <dbReference type="Proteomes" id="UP000510745"/>
    </source>
</evidence>
<proteinExistence type="predicted"/>
<dbReference type="Proteomes" id="UP000510745">
    <property type="component" value="Segment"/>
</dbReference>
<dbReference type="GeneID" id="80025961"/>
<dbReference type="EMBL" id="MT521991">
    <property type="protein sequence ID" value="QLF83216.1"/>
    <property type="molecule type" value="Genomic_DNA"/>
</dbReference>
<evidence type="ECO:0000313" key="1">
    <source>
        <dbReference type="EMBL" id="QLF83216.1"/>
    </source>
</evidence>
<evidence type="ECO:0008006" key="3">
    <source>
        <dbReference type="Google" id="ProtNLM"/>
    </source>
</evidence>
<name>A0A7D5JJG3_9CAUD</name>
<keyword evidence="2" id="KW-1185">Reference proteome</keyword>
<organism evidence="1 2">
    <name type="scientific">Streptomyces phage Eklok</name>
    <dbReference type="NCBI Taxonomy" id="2743999"/>
    <lineage>
        <taxon>Viruses</taxon>
        <taxon>Duplodnaviria</taxon>
        <taxon>Heunggongvirae</taxon>
        <taxon>Uroviricota</taxon>
        <taxon>Caudoviricetes</taxon>
        <taxon>Ignaciovirus</taxon>
        <taxon>Ignaciovirus eklok</taxon>
    </lineage>
</organism>
<protein>
    <recommendedName>
        <fullName evidence="3">Immunity repressor</fullName>
    </recommendedName>
</protein>
<reference evidence="1 2" key="1">
    <citation type="submission" date="2020-05" db="EMBL/GenBank/DDBJ databases">
        <authorList>
            <person name="Klokker E.C."/>
            <person name="Sun E.L."/>
            <person name="Menchaca C."/>
            <person name="Layton S.R."/>
            <person name="Hughes L.E."/>
            <person name="Garlena R.A."/>
            <person name="Russell D.A."/>
            <person name="Pope W.H."/>
            <person name="Jacobs-Sera D."/>
            <person name="Hatfull G.F."/>
        </authorList>
    </citation>
    <scope>NUCLEOTIDE SEQUENCE [LARGE SCALE GENOMIC DNA]</scope>
</reference>
<sequence>MTSRPTPSFAAWLTGEMRRVGYDPAERGGAARFARDTELNPAILSRLLRDKGTADIQTCRVLARRLGHTVPQVLAAAGLIAPDEADASPEPREYSRREHIAALVGDDPDAQEAVIALLRALKKWAS</sequence>